<evidence type="ECO:0000256" key="1">
    <source>
        <dbReference type="ARBA" id="ARBA00005254"/>
    </source>
</evidence>
<accession>A0A1H1UZG6</accession>
<protein>
    <submittedName>
        <fullName evidence="6">Oxepin-CoA hydrolase / 3-oxo-5,6-dehydrosuberyl-CoA semialdehyde dehydrogenase</fullName>
    </submittedName>
</protein>
<dbReference type="CDD" id="cd07128">
    <property type="entry name" value="ALDH_MaoC-N"/>
    <property type="match status" value="1"/>
</dbReference>
<keyword evidence="3" id="KW-0560">Oxidoreductase</keyword>
<comment type="similarity">
    <text evidence="1">Belongs to the enoyl-CoA hydratase/isomerase family.</text>
</comment>
<dbReference type="SUPFAM" id="SSF54637">
    <property type="entry name" value="Thioesterase/thiol ester dehydrase-isomerase"/>
    <property type="match status" value="1"/>
</dbReference>
<organism evidence="6 7">
    <name type="scientific">Microlunatus soli</name>
    <dbReference type="NCBI Taxonomy" id="630515"/>
    <lineage>
        <taxon>Bacteria</taxon>
        <taxon>Bacillati</taxon>
        <taxon>Actinomycetota</taxon>
        <taxon>Actinomycetes</taxon>
        <taxon>Propionibacteriales</taxon>
        <taxon>Propionibacteriaceae</taxon>
        <taxon>Microlunatus</taxon>
    </lineage>
</organism>
<proteinExistence type="inferred from homology"/>
<feature type="domain" description="MaoC-like" evidence="5">
    <location>
        <begin position="563"/>
        <end position="667"/>
    </location>
</feature>
<dbReference type="STRING" id="630515.SAMN04489812_2995"/>
<dbReference type="EMBL" id="LT629772">
    <property type="protein sequence ID" value="SDS77750.1"/>
    <property type="molecule type" value="Genomic_DNA"/>
</dbReference>
<name>A0A1H1UZG6_9ACTN</name>
<dbReference type="Pfam" id="PF01575">
    <property type="entry name" value="MaoC_dehydratas"/>
    <property type="match status" value="1"/>
</dbReference>
<sequence length="698" mass="74312">MPFDKLRDLVGDGLRDLVDREDGVVSAVLQSYIAGRWVSGDGEGEPVFDAGTGEEVTRVSSHGLDLSAMVQHARRAGPAIVELTFHQRALLLKEIAQQLTAAKDELYELSFRTGATRRDSAVDIDGGFGTLFSLSSKARRELPNDTVHLDGGLERLGRAGQFVGQHVYTSRPGVAVQINAFNFPVWGMLEKLAPAFLAGLPSIVKPASQTGYLTEAVVRKIIDSGVLPEGSLQLLSGGAGALLDELGPQDSVAFTGSAHTAGLLRRHPSVLTDGVRLGVEADSLNCSVLGPDVAPDDPEFDLFIKGVVAEMTVKAGQKCTAIRRVIVPRERADEIVEALTARLTKITVGDPSDPDVRMGPLASLGQRVEVRKAIEALRSSAEIVYGDPDRVSTVGADAERGAFLSPVLLRARDGAVEPHDVEPFGPVSTVLTYSSLPQAVELAARGRGSLVGSVITNDPRVARDVTIGLAPWHGRILVLNREDAAESTGHGSPLPMLVHGGPGRAGGGEELGGVRAVLSHMQRTAVQASPNMMTAITGRWTTGSDRVPSEEHPFRKSLARLRIGDTISTDSRTVSQSDIDRFADFTGDTFYAHTDPEAAAANPFFGGLVAHGYLVVSLAAGLFVDPAPGPVLANFGIDNLRFLTPVKPGDSIRVELTVKQLTPRATADYGEVRWDAEVRNQRDEIAASYDVLTLVAKE</sequence>
<evidence type="ECO:0000259" key="4">
    <source>
        <dbReference type="Pfam" id="PF00171"/>
    </source>
</evidence>
<dbReference type="InterPro" id="IPR011966">
    <property type="entry name" value="PaaN-DH"/>
</dbReference>
<dbReference type="Pfam" id="PF00171">
    <property type="entry name" value="Aldedh"/>
    <property type="match status" value="1"/>
</dbReference>
<evidence type="ECO:0000313" key="6">
    <source>
        <dbReference type="EMBL" id="SDS77750.1"/>
    </source>
</evidence>
<keyword evidence="7" id="KW-1185">Reference proteome</keyword>
<dbReference type="NCBIfam" id="TIGR02278">
    <property type="entry name" value="PaaN-DH"/>
    <property type="match status" value="1"/>
</dbReference>
<evidence type="ECO:0000256" key="2">
    <source>
        <dbReference type="ARBA" id="ARBA00009986"/>
    </source>
</evidence>
<dbReference type="InterPro" id="IPR016161">
    <property type="entry name" value="Ald_DH/histidinol_DH"/>
</dbReference>
<dbReference type="GO" id="GO:0016787">
    <property type="term" value="F:hydrolase activity"/>
    <property type="evidence" value="ECO:0007669"/>
    <property type="project" value="UniProtKB-KW"/>
</dbReference>
<dbReference type="AlphaFoldDB" id="A0A1H1UZG6"/>
<dbReference type="PANTHER" id="PTHR43111:SF1">
    <property type="entry name" value="ALDEHYDE DEHYDROGENASE B-RELATED"/>
    <property type="match status" value="1"/>
</dbReference>
<dbReference type="InterPro" id="IPR016162">
    <property type="entry name" value="Ald_DH_N"/>
</dbReference>
<evidence type="ECO:0000256" key="3">
    <source>
        <dbReference type="ARBA" id="ARBA00023002"/>
    </source>
</evidence>
<dbReference type="InterPro" id="IPR002539">
    <property type="entry name" value="MaoC-like_dom"/>
</dbReference>
<dbReference type="GO" id="GO:0016620">
    <property type="term" value="F:oxidoreductase activity, acting on the aldehyde or oxo group of donors, NAD or NADP as acceptor"/>
    <property type="evidence" value="ECO:0007669"/>
    <property type="project" value="InterPro"/>
</dbReference>
<dbReference type="InterPro" id="IPR016163">
    <property type="entry name" value="Ald_DH_C"/>
</dbReference>
<evidence type="ECO:0000313" key="7">
    <source>
        <dbReference type="Proteomes" id="UP000199103"/>
    </source>
</evidence>
<dbReference type="Proteomes" id="UP000199103">
    <property type="component" value="Chromosome I"/>
</dbReference>
<feature type="domain" description="Aldehyde dehydrogenase" evidence="4">
    <location>
        <begin position="37"/>
        <end position="466"/>
    </location>
</feature>
<dbReference type="InterPro" id="IPR015590">
    <property type="entry name" value="Aldehyde_DH_dom"/>
</dbReference>
<comment type="similarity">
    <text evidence="2">Belongs to the aldehyde dehydrogenase family.</text>
</comment>
<dbReference type="InterPro" id="IPR029069">
    <property type="entry name" value="HotDog_dom_sf"/>
</dbReference>
<dbReference type="Gene3D" id="3.10.129.10">
    <property type="entry name" value="Hotdog Thioesterase"/>
    <property type="match status" value="1"/>
</dbReference>
<dbReference type="SUPFAM" id="SSF53720">
    <property type="entry name" value="ALDH-like"/>
    <property type="match status" value="1"/>
</dbReference>
<reference evidence="6 7" key="1">
    <citation type="submission" date="2016-10" db="EMBL/GenBank/DDBJ databases">
        <authorList>
            <person name="de Groot N.N."/>
        </authorList>
    </citation>
    <scope>NUCLEOTIDE SEQUENCE [LARGE SCALE GENOMIC DNA]</scope>
    <source>
        <strain evidence="6 7">DSM 21800</strain>
    </source>
</reference>
<keyword evidence="6" id="KW-0378">Hydrolase</keyword>
<dbReference type="Gene3D" id="3.40.605.10">
    <property type="entry name" value="Aldehyde Dehydrogenase, Chain A, domain 1"/>
    <property type="match status" value="1"/>
</dbReference>
<evidence type="ECO:0000259" key="5">
    <source>
        <dbReference type="Pfam" id="PF01575"/>
    </source>
</evidence>
<dbReference type="PANTHER" id="PTHR43111">
    <property type="entry name" value="ALDEHYDE DEHYDROGENASE B-RELATED"/>
    <property type="match status" value="1"/>
</dbReference>
<gene>
    <name evidence="6" type="ORF">SAMN04489812_2995</name>
</gene>
<dbReference type="NCBIfam" id="NF008868">
    <property type="entry name" value="PRK11903.1"/>
    <property type="match status" value="1"/>
</dbReference>
<dbReference type="Gene3D" id="3.40.309.10">
    <property type="entry name" value="Aldehyde Dehydrogenase, Chain A, domain 2"/>
    <property type="match status" value="1"/>
</dbReference>